<dbReference type="EMBL" id="AZQQ01000061">
    <property type="protein sequence ID" value="KDD70734.1"/>
    <property type="molecule type" value="Genomic_DNA"/>
</dbReference>
<reference evidence="1 2" key="1">
    <citation type="submission" date="2013-12" db="EMBL/GenBank/DDBJ databases">
        <authorList>
            <person name="Formusa P.A."/>
            <person name="Habash M."/>
            <person name="Lee H."/>
            <person name="Trevors J.T."/>
        </authorList>
    </citation>
    <scope>NUCLEOTIDE SEQUENCE [LARGE SCALE GENOMIC DNA]</scope>
    <source>
        <strain evidence="1 2">PD30</strain>
    </source>
</reference>
<name>A0A059L9U2_9PSED</name>
<accession>A0A059L9U2</accession>
<gene>
    <name evidence="1" type="ORF">V466_04225</name>
</gene>
<sequence length="776" mass="83708">MATDQTNPGVLVLYPLRFTSANYPVISDPLPPANVPVGGLAHSTFTQDPSRREGATQVKIDPPSGGEYDAIALYMKTLDDPQPLLVERKSVAAEDQNSPTFFNVFQSLLVERVNIFFYVVERSSGNDGPSIASWALYHHQLPGGNDVPGTGAHPYLMLSLPPELGNPPRIGKEEAAKGVPLTVSYPHGQPYDNILLMLNGKRFTFTLQPGEENRPYVILLTQDLLEQAGDNPAFEIRYTVISQVNNPTDRRRESHVIVADVDLAHTTLDAPLLREDLDDSEDDPGLIDRDKLKGGPLWVVVLPRAPTWQVGDTVQAIYRSTPPDLEVPTQGTVEKDGFGQFKPCLMPVPNDRVISGSQVRVAFELVRNGQVVGRSKEAMAQVMGSGEEPGPLKAPRVPAFDDGLVTDADARIPVEVLIPTFNNALAGDEITVLWGSKRAAPVTLLDTDLPNDPIIGVKLLYALVESAGQGPIDVKYEFRRSTIIAKTSPVTPVVVDLSIPGGPDPAPETPENENLRPNLVLGASKTPNVITPQDFELDATATIPWRDKTGNAYMVAGDIVQVFWGAQPLAPYPVKSTDAADLVLPVLQAIIALEGSGDVPVRYTVTRKLATAPHEGVSRSPVQNVSVLSAGDLPGGVGGLGPGVFTEANADNAIGRAVIEDGSTPLRITNYLNMKVEDKIELFFIGIDNYAGTGNEIEASRFEPTHDVVVADMTRGYVDFPIPALNILHICTQGSAKVKYRVTAKVSGAKATSREAFVLIDVKLPHESTCPIPPRR</sequence>
<evidence type="ECO:0000313" key="1">
    <source>
        <dbReference type="EMBL" id="KDD70734.1"/>
    </source>
</evidence>
<dbReference type="AlphaFoldDB" id="A0A059L9U2"/>
<comment type="caution">
    <text evidence="1">The sequence shown here is derived from an EMBL/GenBank/DDBJ whole genome shotgun (WGS) entry which is preliminary data.</text>
</comment>
<evidence type="ECO:0000313" key="2">
    <source>
        <dbReference type="Proteomes" id="UP000026739"/>
    </source>
</evidence>
<dbReference type="RefSeq" id="WP_050482771.1">
    <property type="nucleotide sequence ID" value="NZ_AZQQ01000061.1"/>
</dbReference>
<dbReference type="Proteomes" id="UP000026739">
    <property type="component" value="Unassembled WGS sequence"/>
</dbReference>
<proteinExistence type="predicted"/>
<protein>
    <submittedName>
        <fullName evidence="1">Uncharacterized protein</fullName>
    </submittedName>
</protein>
<organism evidence="1 2">
    <name type="scientific">Pseudomonas mandelii PD30</name>
    <dbReference type="NCBI Taxonomy" id="1419583"/>
    <lineage>
        <taxon>Bacteria</taxon>
        <taxon>Pseudomonadati</taxon>
        <taxon>Pseudomonadota</taxon>
        <taxon>Gammaproteobacteria</taxon>
        <taxon>Pseudomonadales</taxon>
        <taxon>Pseudomonadaceae</taxon>
        <taxon>Pseudomonas</taxon>
    </lineage>
</organism>